<comment type="caution">
    <text evidence="1">The sequence shown here is derived from an EMBL/GenBank/DDBJ whole genome shotgun (WGS) entry which is preliminary data.</text>
</comment>
<gene>
    <name evidence="1" type="ORF">MML48_7g00004134</name>
</gene>
<proteinExistence type="predicted"/>
<sequence length="106" mass="12583">MEKVKRRARAASGALLLAVYADIFIINKEKKKRNRKIWSEKWLLRRNQGKDLLTMVENELKIEDPNSYRNFLGMPDQVFYELLAKIYENISKQDTHLRQCISVRAN</sequence>
<dbReference type="EMBL" id="CM043021">
    <property type="protein sequence ID" value="KAI4458096.1"/>
    <property type="molecule type" value="Genomic_DNA"/>
</dbReference>
<dbReference type="Proteomes" id="UP001056778">
    <property type="component" value="Chromosome 7"/>
</dbReference>
<reference evidence="1" key="1">
    <citation type="submission" date="2022-04" db="EMBL/GenBank/DDBJ databases">
        <title>Chromosome-scale genome assembly of Holotrichia oblita Faldermann.</title>
        <authorList>
            <person name="Rongchong L."/>
        </authorList>
    </citation>
    <scope>NUCLEOTIDE SEQUENCE</scope>
    <source>
        <strain evidence="1">81SQS9</strain>
    </source>
</reference>
<protein>
    <submittedName>
        <fullName evidence="1">Uncharacterized protein</fullName>
    </submittedName>
</protein>
<evidence type="ECO:0000313" key="2">
    <source>
        <dbReference type="Proteomes" id="UP001056778"/>
    </source>
</evidence>
<name>A0ACB9SSC9_HOLOL</name>
<keyword evidence="2" id="KW-1185">Reference proteome</keyword>
<organism evidence="1 2">
    <name type="scientific">Holotrichia oblita</name>
    <name type="common">Chafer beetle</name>
    <dbReference type="NCBI Taxonomy" id="644536"/>
    <lineage>
        <taxon>Eukaryota</taxon>
        <taxon>Metazoa</taxon>
        <taxon>Ecdysozoa</taxon>
        <taxon>Arthropoda</taxon>
        <taxon>Hexapoda</taxon>
        <taxon>Insecta</taxon>
        <taxon>Pterygota</taxon>
        <taxon>Neoptera</taxon>
        <taxon>Endopterygota</taxon>
        <taxon>Coleoptera</taxon>
        <taxon>Polyphaga</taxon>
        <taxon>Scarabaeiformia</taxon>
        <taxon>Scarabaeidae</taxon>
        <taxon>Melolonthinae</taxon>
        <taxon>Holotrichia</taxon>
    </lineage>
</organism>
<accession>A0ACB9SSC9</accession>
<evidence type="ECO:0000313" key="1">
    <source>
        <dbReference type="EMBL" id="KAI4458096.1"/>
    </source>
</evidence>